<name>A0A7W3TPC2_9GAMM</name>
<organism evidence="2 3">
    <name type="scientific">Marilutibacter spongiae</name>
    <dbReference type="NCBI Taxonomy" id="2025720"/>
    <lineage>
        <taxon>Bacteria</taxon>
        <taxon>Pseudomonadati</taxon>
        <taxon>Pseudomonadota</taxon>
        <taxon>Gammaproteobacteria</taxon>
        <taxon>Lysobacterales</taxon>
        <taxon>Lysobacteraceae</taxon>
        <taxon>Marilutibacter</taxon>
    </lineage>
</organism>
<feature type="region of interest" description="Disordered" evidence="1">
    <location>
        <begin position="151"/>
        <end position="180"/>
    </location>
</feature>
<gene>
    <name evidence="2" type="ORF">H4F98_15000</name>
</gene>
<reference evidence="2 3" key="1">
    <citation type="submission" date="2020-08" db="EMBL/GenBank/DDBJ databases">
        <authorList>
            <person name="Xu S."/>
            <person name="Li A."/>
        </authorList>
    </citation>
    <scope>NUCLEOTIDE SEQUENCE [LARGE SCALE GENOMIC DNA]</scope>
    <source>
        <strain evidence="2 3">119BY6-57</strain>
    </source>
</reference>
<evidence type="ECO:0000313" key="2">
    <source>
        <dbReference type="EMBL" id="MBB1061881.1"/>
    </source>
</evidence>
<dbReference type="InterPro" id="IPR046583">
    <property type="entry name" value="DUF6631"/>
</dbReference>
<evidence type="ECO:0000256" key="1">
    <source>
        <dbReference type="SAM" id="MobiDB-lite"/>
    </source>
</evidence>
<dbReference type="AlphaFoldDB" id="A0A7W3TPC2"/>
<sequence>MARKLPREDAPPAAPATAPPAVPDPGTAGLNTLAPDLTTQIAGREVTIREYGFLEGLGIAERASDLIADMVALCADGTMRYARVRRLFGKHRAVVVPIAAESAGVEPEWIERLEPADSELFLSTWFTVNSGFFVREVAVDMRDAALAAAHRVSTGSSSSPGSLPPGSETTTASDGSPSVN</sequence>
<comment type="caution">
    <text evidence="2">The sequence shown here is derived from an EMBL/GenBank/DDBJ whole genome shotgun (WGS) entry which is preliminary data.</text>
</comment>
<accession>A0A7W3TPC2</accession>
<feature type="region of interest" description="Disordered" evidence="1">
    <location>
        <begin position="1"/>
        <end position="30"/>
    </location>
</feature>
<keyword evidence="3" id="KW-1185">Reference proteome</keyword>
<evidence type="ECO:0000313" key="3">
    <source>
        <dbReference type="Proteomes" id="UP000523196"/>
    </source>
</evidence>
<dbReference type="Pfam" id="PF20336">
    <property type="entry name" value="DUF6631"/>
    <property type="match status" value="1"/>
</dbReference>
<protein>
    <submittedName>
        <fullName evidence="2">Uncharacterized protein</fullName>
    </submittedName>
</protein>
<proteinExistence type="predicted"/>
<dbReference type="EMBL" id="JACHTF010000020">
    <property type="protein sequence ID" value="MBB1061881.1"/>
    <property type="molecule type" value="Genomic_DNA"/>
</dbReference>
<dbReference type="Proteomes" id="UP000523196">
    <property type="component" value="Unassembled WGS sequence"/>
</dbReference>
<feature type="compositionally biased region" description="Low complexity" evidence="1">
    <location>
        <begin position="151"/>
        <end position="171"/>
    </location>
</feature>
<feature type="compositionally biased region" description="Basic and acidic residues" evidence="1">
    <location>
        <begin position="1"/>
        <end position="10"/>
    </location>
</feature>
<feature type="compositionally biased region" description="Pro residues" evidence="1">
    <location>
        <begin position="12"/>
        <end position="23"/>
    </location>
</feature>
<dbReference type="RefSeq" id="WP_182688649.1">
    <property type="nucleotide sequence ID" value="NZ_JACHTF010000020.1"/>
</dbReference>